<dbReference type="AlphaFoldDB" id="A0A6M3JPC6"/>
<name>A0A6M3JPC6_9ZZZZ</name>
<reference evidence="1" key="1">
    <citation type="submission" date="2020-03" db="EMBL/GenBank/DDBJ databases">
        <title>The deep terrestrial virosphere.</title>
        <authorList>
            <person name="Holmfeldt K."/>
            <person name="Nilsson E."/>
            <person name="Simone D."/>
            <person name="Lopez-Fernandez M."/>
            <person name="Wu X."/>
            <person name="de Brujin I."/>
            <person name="Lundin D."/>
            <person name="Andersson A."/>
            <person name="Bertilsson S."/>
            <person name="Dopson M."/>
        </authorList>
    </citation>
    <scope>NUCLEOTIDE SEQUENCE</scope>
    <source>
        <strain evidence="1">MM415A03524</strain>
    </source>
</reference>
<protein>
    <submittedName>
        <fullName evidence="1">Putative DNA binding, helix-turn-helix domain containing protein</fullName>
    </submittedName>
</protein>
<sequence length="154" mass="17547">MGNGIEMVIPVDPYQIISGLVRIGLIRREIAEALGITEDQLTNLIYRDEKLAGIFKHASQEPNFQVEQALFRRAIGYRYKEVKKKLGKPVEVTIKEFAPDTGAAIFWLKNRDPDRWRDHVDIGISFRDKMHLGHQATALGYAKNITPQKDDGDE</sequence>
<gene>
    <name evidence="1" type="ORF">MM415A03524_0010</name>
</gene>
<organism evidence="1">
    <name type="scientific">viral metagenome</name>
    <dbReference type="NCBI Taxonomy" id="1070528"/>
    <lineage>
        <taxon>unclassified sequences</taxon>
        <taxon>metagenomes</taxon>
        <taxon>organismal metagenomes</taxon>
    </lineage>
</organism>
<evidence type="ECO:0000313" key="1">
    <source>
        <dbReference type="EMBL" id="QJA70885.1"/>
    </source>
</evidence>
<accession>A0A6M3JPC6</accession>
<dbReference type="EMBL" id="MT141828">
    <property type="protein sequence ID" value="QJA70885.1"/>
    <property type="molecule type" value="Genomic_DNA"/>
</dbReference>
<proteinExistence type="predicted"/>